<protein>
    <submittedName>
        <fullName evidence="1">DEAD/DEAH box helicase</fullName>
    </submittedName>
</protein>
<keyword evidence="1" id="KW-0547">Nucleotide-binding</keyword>
<reference evidence="1" key="1">
    <citation type="submission" date="2021-08" db="EMBL/GenBank/DDBJ databases">
        <title>Novel anaerobic bacterium isolated from sea squirt in East Sea, Republic of Korea.</title>
        <authorList>
            <person name="Nguyen T.H."/>
            <person name="Li Z."/>
            <person name="Lee Y.-J."/>
            <person name="Ko J."/>
            <person name="Kim S.-G."/>
        </authorList>
    </citation>
    <scope>NUCLEOTIDE SEQUENCE</scope>
    <source>
        <strain evidence="1">KCTC 25031</strain>
    </source>
</reference>
<keyword evidence="1" id="KW-0067">ATP-binding</keyword>
<dbReference type="Proteomes" id="UP000826212">
    <property type="component" value="Chromosome"/>
</dbReference>
<evidence type="ECO:0000313" key="1">
    <source>
        <dbReference type="EMBL" id="QZE15884.1"/>
    </source>
</evidence>
<keyword evidence="1" id="KW-0347">Helicase</keyword>
<dbReference type="EMBL" id="CP081303">
    <property type="protein sequence ID" value="QZE15884.1"/>
    <property type="molecule type" value="Genomic_DNA"/>
</dbReference>
<name>A0AC61NJG4_9BACT</name>
<keyword evidence="2" id="KW-1185">Reference proteome</keyword>
<proteinExistence type="predicted"/>
<organism evidence="1 2">
    <name type="scientific">Halosquirtibacter laminarini</name>
    <dbReference type="NCBI Taxonomy" id="3374600"/>
    <lineage>
        <taxon>Bacteria</taxon>
        <taxon>Pseudomonadati</taxon>
        <taxon>Bacteroidota</taxon>
        <taxon>Bacteroidia</taxon>
        <taxon>Marinilabiliales</taxon>
        <taxon>Prolixibacteraceae</taxon>
        <taxon>Halosquirtibacter</taxon>
    </lineage>
</organism>
<evidence type="ECO:0000313" key="2">
    <source>
        <dbReference type="Proteomes" id="UP000826212"/>
    </source>
</evidence>
<keyword evidence="1" id="KW-0378">Hydrolase</keyword>
<gene>
    <name evidence="1" type="ORF">K4L44_08645</name>
</gene>
<accession>A0AC61NJG4</accession>
<sequence>MAQQFGKTWWGEHFLQALTDIDYSNRLPRGRRYARNGSVKEVTSVNNRINAKVKGSTRTPYNVDITLPIFTKTEKTALIEAITHNPLVLSLLLNRELPHELNEIAQKHKIAVFPNTWSDFDMECSCPDWAVPCKHLASVIYILSAEIDRNPFLIFQLHGLDILKELTKSGMTLNEEMSISSFEQLFLDKPLEVVEENHIKDDHFDLSKVIPQTENLLSLLETKTVFYDKPFIPILSKKYKAVSRHSKALLNQDVVMFEPRVFDSMEKLEFFINDDTSFKKVIFHSDKGDLTFEASDDGLDSLINFLTRLPKKHEQRFSNDLKILYRAYHLSLKLAECGAFIPQLLELKKKQNVIRWIPAVINEDVNDLFDTLVKDISQELVQVQISARKRKYLSAREQSITLVSLFLTHFIKEVAPVSNRSYQGTESKIEQLFFNNHKHSFTELSENQIPEAIHQYLQRFHLSDKNYVPLIKIEDNAEENTFDLQLWVENRKDSMQEPLTLHNFIKDKTYNKFKASLFQSLASLSRDFPAIKPLISSSGTEQLIFDADSFAEVLLRILPLVKLLGIRILLPNSLKSLARPKASLKLDSKQSDSTGKSYMNLNEMLQFEWQIAIGDKTIPISEFKKLVRNVSGVVNIKGEYVLIDHKEIQTLLNNLDEDKELSRVDLLQSALSEEYQEAKITLSPAARKIVNELLQSEQKVIPKNLKATLRPYQERGYQWLYNNSKVGFGSIIADDMGLGKTLQVISLLLQFKHEGRLDKKKALIVVPTTLITNWQKEIERFAPELIPHIYHGAKREFKTTDCDMVITSYGMLRSDASKFQKVKWEVLAIDEAQNIKNAGTEQTKAVKKLKADVKIAMSGTPVENRLSEYWSLFDFVNKGYLGSAKYFKKAFASPIENDNNKQQLELFKKITDPFILRRLKTDKSIINDLPEKIEHDCFIQLAKEQTALYQNVVNTMLKSLNNTKEKSIERKGLVLKMMTALKQICNHPSQFLKKEDDRVELSGKTEMLLQLLRSIYENDEKVLIFTQYKEMGQILTRILEDAFDTKPLFLHGGIARNKRDALVEEFQNKSHKKIFIISIKAGGTGLNLTAANHVIHYDLWWNPAVEAQATDRAFRIGQKKNVIVHRLISKGTFEEKINQMLQDKKHLADLTVATGEKWIGDLSNTELKNLVNMNG</sequence>